<proteinExistence type="predicted"/>
<dbReference type="GO" id="GO:0005737">
    <property type="term" value="C:cytoplasm"/>
    <property type="evidence" value="ECO:0007669"/>
    <property type="project" value="UniProtKB-SubCell"/>
</dbReference>
<keyword evidence="4" id="KW-0677">Repeat</keyword>
<dbReference type="InterPro" id="IPR001680">
    <property type="entry name" value="WD40_rpt"/>
</dbReference>
<dbReference type="Pfam" id="PF09070">
    <property type="entry name" value="PFU"/>
    <property type="match status" value="1"/>
</dbReference>
<dbReference type="InterPro" id="IPR036322">
    <property type="entry name" value="WD40_repeat_dom_sf"/>
</dbReference>
<dbReference type="GO" id="GO:0043130">
    <property type="term" value="F:ubiquitin binding"/>
    <property type="evidence" value="ECO:0007669"/>
    <property type="project" value="TreeGrafter"/>
</dbReference>
<feature type="repeat" description="WD" evidence="5">
    <location>
        <begin position="12"/>
        <end position="43"/>
    </location>
</feature>
<dbReference type="PRINTS" id="PR00320">
    <property type="entry name" value="GPROTEINBRPT"/>
</dbReference>
<feature type="repeat" description="WD" evidence="5">
    <location>
        <begin position="223"/>
        <end position="253"/>
    </location>
</feature>
<dbReference type="PROSITE" id="PS51394">
    <property type="entry name" value="PFU"/>
    <property type="match status" value="1"/>
</dbReference>
<dbReference type="GO" id="GO:0043161">
    <property type="term" value="P:proteasome-mediated ubiquitin-dependent protein catabolic process"/>
    <property type="evidence" value="ECO:0007669"/>
    <property type="project" value="TreeGrafter"/>
</dbReference>
<dbReference type="InterPro" id="IPR020472">
    <property type="entry name" value="WD40_PAC1"/>
</dbReference>
<dbReference type="SMART" id="SM00320">
    <property type="entry name" value="WD40"/>
    <property type="match status" value="6"/>
</dbReference>
<dbReference type="Gene3D" id="2.130.10.10">
    <property type="entry name" value="YVTN repeat-like/Quinoprotein amine dehydrogenase"/>
    <property type="match status" value="1"/>
</dbReference>
<dbReference type="GO" id="GO:0005634">
    <property type="term" value="C:nucleus"/>
    <property type="evidence" value="ECO:0007669"/>
    <property type="project" value="TreeGrafter"/>
</dbReference>
<keyword evidence="3 5" id="KW-0853">WD repeat</keyword>
<dbReference type="InterPro" id="IPR015155">
    <property type="entry name" value="PFU"/>
</dbReference>
<feature type="repeat" description="WD" evidence="5">
    <location>
        <begin position="183"/>
        <end position="223"/>
    </location>
</feature>
<evidence type="ECO:0000256" key="3">
    <source>
        <dbReference type="ARBA" id="ARBA00022574"/>
    </source>
</evidence>
<accession>U4KWT9</accession>
<evidence type="ECO:0000259" key="7">
    <source>
        <dbReference type="PROSITE" id="PS51396"/>
    </source>
</evidence>
<dbReference type="Proteomes" id="UP000018144">
    <property type="component" value="Unassembled WGS sequence"/>
</dbReference>
<feature type="repeat" description="WD" evidence="5">
    <location>
        <begin position="144"/>
        <end position="175"/>
    </location>
</feature>
<protein>
    <submittedName>
        <fullName evidence="8">Similar to Ubiquitin homeostasis protein lub1 acc. no. O94289</fullName>
    </submittedName>
</protein>
<evidence type="ECO:0000256" key="1">
    <source>
        <dbReference type="ARBA" id="ARBA00004496"/>
    </source>
</evidence>
<organism evidence="8 9">
    <name type="scientific">Pyronema omphalodes (strain CBS 100304)</name>
    <name type="common">Pyronema confluens</name>
    <dbReference type="NCBI Taxonomy" id="1076935"/>
    <lineage>
        <taxon>Eukaryota</taxon>
        <taxon>Fungi</taxon>
        <taxon>Dikarya</taxon>
        <taxon>Ascomycota</taxon>
        <taxon>Pezizomycotina</taxon>
        <taxon>Pezizomycetes</taxon>
        <taxon>Pezizales</taxon>
        <taxon>Pyronemataceae</taxon>
        <taxon>Pyronema</taxon>
    </lineage>
</organism>
<evidence type="ECO:0000313" key="8">
    <source>
        <dbReference type="EMBL" id="CCX05696.1"/>
    </source>
</evidence>
<keyword evidence="9" id="KW-1185">Reference proteome</keyword>
<dbReference type="AlphaFoldDB" id="U4KWT9"/>
<evidence type="ECO:0000256" key="4">
    <source>
        <dbReference type="ARBA" id="ARBA00022737"/>
    </source>
</evidence>
<sequence length="751" mass="82082">MESGTYKLSASLKGHEDDVRDVAFFASDSIVSVSRDATVRLWSRNATDRSTFDDHVNSTGTAFVNSVAHIEPTPEHPKGLIVSAGQDTMIDIREPGSTNPDPSYLLIGHAHNVCTLDTFGDLIVSGSWDGTARVWKNFQELYTLRGHESAVWAVLALSESLIVTAGADKTIRLWENGKGVKRIVAHTDCVRGLCRLPNGMFASCANDATIRVWDAEGNQVQELYGHTNYIYSVSALPTGEIVSCGEDRTLRVWRDGNCIQTITHPALSVWSVGVDHKTGDLVTGASDNVVRVFSRDPKKWATEEALKEFEDSVAKSSIPATQVGDIEKDKLPGLEALASPGKKDGQVIMVRNGSNVEAHMWSASAGEWANVGQVVDAVGSNRRRMYEGAEYDFVFDVDIQEGAPPLKLPYNASQNPFEAARKFLENNELPMDYLDTVGNFIVQNSKGVSLDQTTQEPAGPVADPFGIESRYRPGEVNSPSPPPAAHPKVIPQKDYLTISTANLATVEKKTLEINANLVQAGKNDIAFSESESAALAKLCKYLNQSNSPTPLGDECVEFLQKFAVAWSPKERLPILDLLRLAAGVSPKVAQMDLVKLFVTSESWSKEFPNNIMLAVRAFVNLFQTKEGCKYMGDRYEEILSAVRSATSGTSNRNLKVAEATLLLNYSVLFVAEKSGDKAMTLLEQIISVANTEIDAETMYRNLVTLGTLLTLGGEMKQAAALYEVRTALKSAVSRVKDPRFPRLVAEIEKLL</sequence>
<feature type="repeat" description="WD" evidence="5">
    <location>
        <begin position="106"/>
        <end position="136"/>
    </location>
</feature>
<dbReference type="GO" id="GO:0010992">
    <property type="term" value="P:ubiquitin recycling"/>
    <property type="evidence" value="ECO:0007669"/>
    <property type="project" value="TreeGrafter"/>
</dbReference>
<evidence type="ECO:0000313" key="9">
    <source>
        <dbReference type="Proteomes" id="UP000018144"/>
    </source>
</evidence>
<feature type="domain" description="PFU" evidence="6">
    <location>
        <begin position="360"/>
        <end position="455"/>
    </location>
</feature>
<dbReference type="PANTHER" id="PTHR19849:SF0">
    <property type="entry name" value="PHOSPHOLIPASE A-2-ACTIVATING PROTEIN"/>
    <property type="match status" value="1"/>
</dbReference>
<dbReference type="OMA" id="DKCIYYW"/>
<dbReference type="Pfam" id="PF00400">
    <property type="entry name" value="WD40"/>
    <property type="match status" value="5"/>
</dbReference>
<comment type="subcellular location">
    <subcellularLocation>
        <location evidence="1">Cytoplasm</location>
    </subcellularLocation>
</comment>
<dbReference type="InterPro" id="IPR013535">
    <property type="entry name" value="PUL_dom"/>
</dbReference>
<dbReference type="PROSITE" id="PS50082">
    <property type="entry name" value="WD_REPEATS_2"/>
    <property type="match status" value="5"/>
</dbReference>
<dbReference type="Pfam" id="PF08324">
    <property type="entry name" value="PUL"/>
    <property type="match status" value="1"/>
</dbReference>
<dbReference type="FunFam" id="2.130.10.10:FF:000236">
    <property type="entry name" value="Polyubiquitin binding protein (Doa1/Ufd3)"/>
    <property type="match status" value="1"/>
</dbReference>
<feature type="domain" description="PUL" evidence="7">
    <location>
        <begin position="488"/>
        <end position="750"/>
    </location>
</feature>
<evidence type="ECO:0000256" key="2">
    <source>
        <dbReference type="ARBA" id="ARBA00022490"/>
    </source>
</evidence>
<keyword evidence="2" id="KW-0963">Cytoplasm</keyword>
<dbReference type="Gene3D" id="1.25.10.10">
    <property type="entry name" value="Leucine-rich Repeat Variant"/>
    <property type="match status" value="1"/>
</dbReference>
<dbReference type="PROSITE" id="PS50294">
    <property type="entry name" value="WD_REPEATS_REGION"/>
    <property type="match status" value="3"/>
</dbReference>
<dbReference type="STRING" id="1076935.U4KWT9"/>
<dbReference type="PANTHER" id="PTHR19849">
    <property type="entry name" value="PHOSPHOLIPASE A-2-ACTIVATING PROTEIN"/>
    <property type="match status" value="1"/>
</dbReference>
<dbReference type="PROSITE" id="PS51396">
    <property type="entry name" value="PUL"/>
    <property type="match status" value="1"/>
</dbReference>
<evidence type="ECO:0000256" key="5">
    <source>
        <dbReference type="PROSITE-ProRule" id="PRU00221"/>
    </source>
</evidence>
<dbReference type="InterPro" id="IPR015943">
    <property type="entry name" value="WD40/YVTN_repeat-like_dom_sf"/>
</dbReference>
<dbReference type="InterPro" id="IPR038122">
    <property type="entry name" value="PFU_sf"/>
</dbReference>
<name>U4KWT9_PYROM</name>
<dbReference type="Gene3D" id="3.10.20.870">
    <property type="entry name" value="PFU (PLAA family ubiquitin binding), C-terminal domain"/>
    <property type="match status" value="1"/>
</dbReference>
<dbReference type="InterPro" id="IPR011989">
    <property type="entry name" value="ARM-like"/>
</dbReference>
<dbReference type="CDD" id="cd00200">
    <property type="entry name" value="WD40"/>
    <property type="match status" value="1"/>
</dbReference>
<dbReference type="SUPFAM" id="SSF50978">
    <property type="entry name" value="WD40 repeat-like"/>
    <property type="match status" value="1"/>
</dbReference>
<dbReference type="OrthoDB" id="10265988at2759"/>
<dbReference type="eggNOG" id="KOG0301">
    <property type="taxonomic scope" value="Eukaryota"/>
</dbReference>
<evidence type="ECO:0000259" key="6">
    <source>
        <dbReference type="PROSITE" id="PS51394"/>
    </source>
</evidence>
<gene>
    <name evidence="8" type="ORF">PCON_05283</name>
</gene>
<reference evidence="8 9" key="1">
    <citation type="journal article" date="2013" name="PLoS Genet.">
        <title>The genome and development-dependent transcriptomes of Pyronema confluens: a window into fungal evolution.</title>
        <authorList>
            <person name="Traeger S."/>
            <person name="Altegoer F."/>
            <person name="Freitag M."/>
            <person name="Gabaldon T."/>
            <person name="Kempken F."/>
            <person name="Kumar A."/>
            <person name="Marcet-Houben M."/>
            <person name="Poggeler S."/>
            <person name="Stajich J.E."/>
            <person name="Nowrousian M."/>
        </authorList>
    </citation>
    <scope>NUCLEOTIDE SEQUENCE [LARGE SCALE GENOMIC DNA]</scope>
    <source>
        <strain evidence="9">CBS 100304</strain>
        <tissue evidence="8">Vegetative mycelium</tissue>
    </source>
</reference>
<dbReference type="EMBL" id="HF935265">
    <property type="protein sequence ID" value="CCX05696.1"/>
    <property type="molecule type" value="Genomic_DNA"/>
</dbReference>